<reference evidence="2" key="1">
    <citation type="journal article" date="2014" name="Int. J. Syst. Evol. Microbiol.">
        <title>Complete genome sequence of Corynebacterium casei LMG S-19264T (=DSM 44701T), isolated from a smear-ripened cheese.</title>
        <authorList>
            <consortium name="US DOE Joint Genome Institute (JGI-PGF)"/>
            <person name="Walter F."/>
            <person name="Albersmeier A."/>
            <person name="Kalinowski J."/>
            <person name="Ruckert C."/>
        </authorList>
    </citation>
    <scope>NUCLEOTIDE SEQUENCE</scope>
    <source>
        <strain evidence="2">CGMCC 4.7272</strain>
    </source>
</reference>
<keyword evidence="3" id="KW-1185">Reference proteome</keyword>
<name>A0A917NZ81_9ACTN</name>
<accession>A0A917NZ81</accession>
<feature type="region of interest" description="Disordered" evidence="1">
    <location>
        <begin position="1"/>
        <end position="50"/>
    </location>
</feature>
<protein>
    <submittedName>
        <fullName evidence="2">Uncharacterized protein</fullName>
    </submittedName>
</protein>
<evidence type="ECO:0000313" key="3">
    <source>
        <dbReference type="Proteomes" id="UP000625682"/>
    </source>
</evidence>
<dbReference type="AlphaFoldDB" id="A0A917NZ81"/>
<proteinExistence type="predicted"/>
<feature type="compositionally biased region" description="Basic and acidic residues" evidence="1">
    <location>
        <begin position="30"/>
        <end position="46"/>
    </location>
</feature>
<reference evidence="2" key="2">
    <citation type="submission" date="2020-09" db="EMBL/GenBank/DDBJ databases">
        <authorList>
            <person name="Sun Q."/>
            <person name="Zhou Y."/>
        </authorList>
    </citation>
    <scope>NUCLEOTIDE SEQUENCE</scope>
    <source>
        <strain evidence="2">CGMCC 4.7272</strain>
    </source>
</reference>
<comment type="caution">
    <text evidence="2">The sequence shown here is derived from an EMBL/GenBank/DDBJ whole genome shotgun (WGS) entry which is preliminary data.</text>
</comment>
<gene>
    <name evidence="2" type="ORF">GCM10012282_44520</name>
</gene>
<dbReference type="Proteomes" id="UP000625682">
    <property type="component" value="Unassembled WGS sequence"/>
</dbReference>
<dbReference type="EMBL" id="BMMU01000014">
    <property type="protein sequence ID" value="GGJ42743.1"/>
    <property type="molecule type" value="Genomic_DNA"/>
</dbReference>
<organism evidence="2 3">
    <name type="scientific">Streptomyces lacrimifluminis</name>
    <dbReference type="NCBI Taxonomy" id="1500077"/>
    <lineage>
        <taxon>Bacteria</taxon>
        <taxon>Bacillati</taxon>
        <taxon>Actinomycetota</taxon>
        <taxon>Actinomycetes</taxon>
        <taxon>Kitasatosporales</taxon>
        <taxon>Streptomycetaceae</taxon>
        <taxon>Streptomyces</taxon>
    </lineage>
</organism>
<sequence>MEGPSWLMGLGAAHTRASSSEVTGRTVPCRGREGNRQSLGDDRSESPRLSVGMREVAASARLVHDTHHPSLARMMFVRVMDFAPTTIGPPRRRRVVDREPEDTRAAGDTARRLGVGAACSGLHTSKALNARPPVS</sequence>
<evidence type="ECO:0000313" key="2">
    <source>
        <dbReference type="EMBL" id="GGJ42743.1"/>
    </source>
</evidence>
<evidence type="ECO:0000256" key="1">
    <source>
        <dbReference type="SAM" id="MobiDB-lite"/>
    </source>
</evidence>